<organism evidence="4 5">
    <name type="scientific">Stieleria varia</name>
    <dbReference type="NCBI Taxonomy" id="2528005"/>
    <lineage>
        <taxon>Bacteria</taxon>
        <taxon>Pseudomonadati</taxon>
        <taxon>Planctomycetota</taxon>
        <taxon>Planctomycetia</taxon>
        <taxon>Pirellulales</taxon>
        <taxon>Pirellulaceae</taxon>
        <taxon>Stieleria</taxon>
    </lineage>
</organism>
<dbReference type="AlphaFoldDB" id="A0A5C6AFT8"/>
<dbReference type="PROSITE" id="PS50878">
    <property type="entry name" value="RT_POL"/>
    <property type="match status" value="1"/>
</dbReference>
<feature type="domain" description="Reverse transcriptase" evidence="3">
    <location>
        <begin position="128"/>
        <end position="378"/>
    </location>
</feature>
<comment type="similarity">
    <text evidence="1">Belongs to the bacterial reverse transcriptase family.</text>
</comment>
<feature type="compositionally biased region" description="Basic residues" evidence="2">
    <location>
        <begin position="1"/>
        <end position="12"/>
    </location>
</feature>
<comment type="caution">
    <text evidence="4">The sequence shown here is derived from an EMBL/GenBank/DDBJ whole genome shotgun (WGS) entry which is preliminary data.</text>
</comment>
<dbReference type="SUPFAM" id="SSF56672">
    <property type="entry name" value="DNA/RNA polymerases"/>
    <property type="match status" value="1"/>
</dbReference>
<evidence type="ECO:0000256" key="1">
    <source>
        <dbReference type="ARBA" id="ARBA00034120"/>
    </source>
</evidence>
<dbReference type="EMBL" id="SJPN01000006">
    <property type="protein sequence ID" value="TWT98286.1"/>
    <property type="molecule type" value="Genomic_DNA"/>
</dbReference>
<feature type="compositionally biased region" description="Basic and acidic residues" evidence="2">
    <location>
        <begin position="13"/>
        <end position="22"/>
    </location>
</feature>
<proteinExistence type="inferred from homology"/>
<sequence length="662" mass="75179">MSEKWNKRRRQMTLRESDDRILPLKLEGQSSGTKSSNIDRGKAVGISRDSDLAPAVLSDGPTVLTRLDRISQRAKADPGAVFNNLFSLLNYELLWYAFRRLKRGKTPGVDNVTVEDYEENLRANLQDLLLRLHRGSYRPRPSLRKNIPKGNGKTRPLGIACVEDKLVQRAVVMILEQIYEVDFHDASYGYRPKRSCHAALSTLGAIIATQRVNWISDADIEGFFDNVSHERLIELLRIRVSDPKMLRLITGFLRAGVMIDGKLTATEDGVPQGASLSPLLANVYLNYVLDQWFEQEVKPRLRGEAYIVRFADDFVCGIELESDARRYQAVLPKRLARFSLSIAEEKTKLIRFGRFARRDSQRLGEGAPAVFDFLGFTHYCGRSRAGKFKLKRKTSGKKLRMKLSEMRLWFHHQLSTPVGEMWQVLNAKLRGHYQYYGINDNWPMLMAFRSKVRRMAKRHLSRRSQKSYVNWDDLGVVSPGRKIPRDSEGRKSKIGVSSDWYFIKRASRVTLMLQNKYGNTRTPSWMSLNAGDTSTQRINTDFLSHNKSSTKFLTRSNPGSSPLLSRFSPWRSLLPHSSNLKSLCCCSFVSSGDWCCKLWFSRLNPVKLTPCPKICTSNVAGIVVAPNQLPTDRSQHASATSSFVEPVTEAGNGVKKPSFLCN</sequence>
<keyword evidence="5" id="KW-1185">Reference proteome</keyword>
<evidence type="ECO:0000313" key="5">
    <source>
        <dbReference type="Proteomes" id="UP000320176"/>
    </source>
</evidence>
<dbReference type="CDD" id="cd01651">
    <property type="entry name" value="RT_G2_intron"/>
    <property type="match status" value="1"/>
</dbReference>
<gene>
    <name evidence="4" type="primary">ltrA_4</name>
    <name evidence="4" type="ORF">Pla52n_47970</name>
</gene>
<dbReference type="InterPro" id="IPR030931">
    <property type="entry name" value="Group_II_RT_mat"/>
</dbReference>
<dbReference type="InterPro" id="IPR043502">
    <property type="entry name" value="DNA/RNA_pol_sf"/>
</dbReference>
<dbReference type="InterPro" id="IPR000477">
    <property type="entry name" value="RT_dom"/>
</dbReference>
<protein>
    <submittedName>
        <fullName evidence="4">Group II intron-encoded protein LtrA</fullName>
    </submittedName>
</protein>
<dbReference type="Pfam" id="PF00078">
    <property type="entry name" value="RVT_1"/>
    <property type="match status" value="1"/>
</dbReference>
<accession>A0A5C6AFT8</accession>
<dbReference type="InterPro" id="IPR051083">
    <property type="entry name" value="GrpII_Intron_Splice-Mob/Def"/>
</dbReference>
<evidence type="ECO:0000313" key="4">
    <source>
        <dbReference type="EMBL" id="TWT98286.1"/>
    </source>
</evidence>
<dbReference type="NCBIfam" id="TIGR04416">
    <property type="entry name" value="group_II_RT_mat"/>
    <property type="match status" value="1"/>
</dbReference>
<name>A0A5C6AFT8_9BACT</name>
<evidence type="ECO:0000259" key="3">
    <source>
        <dbReference type="PROSITE" id="PS50878"/>
    </source>
</evidence>
<evidence type="ECO:0000256" key="2">
    <source>
        <dbReference type="SAM" id="MobiDB-lite"/>
    </source>
</evidence>
<dbReference type="Proteomes" id="UP000320176">
    <property type="component" value="Unassembled WGS sequence"/>
</dbReference>
<dbReference type="PANTHER" id="PTHR34047:SF8">
    <property type="entry name" value="PROTEIN YKFC"/>
    <property type="match status" value="1"/>
</dbReference>
<feature type="region of interest" description="Disordered" evidence="2">
    <location>
        <begin position="1"/>
        <end position="41"/>
    </location>
</feature>
<reference evidence="4 5" key="1">
    <citation type="submission" date="2019-02" db="EMBL/GenBank/DDBJ databases">
        <title>Deep-cultivation of Planctomycetes and their phenomic and genomic characterization uncovers novel biology.</title>
        <authorList>
            <person name="Wiegand S."/>
            <person name="Jogler M."/>
            <person name="Boedeker C."/>
            <person name="Pinto D."/>
            <person name="Vollmers J."/>
            <person name="Rivas-Marin E."/>
            <person name="Kohn T."/>
            <person name="Peeters S.H."/>
            <person name="Heuer A."/>
            <person name="Rast P."/>
            <person name="Oberbeckmann S."/>
            <person name="Bunk B."/>
            <person name="Jeske O."/>
            <person name="Meyerdierks A."/>
            <person name="Storesund J.E."/>
            <person name="Kallscheuer N."/>
            <person name="Luecker S."/>
            <person name="Lage O.M."/>
            <person name="Pohl T."/>
            <person name="Merkel B.J."/>
            <person name="Hornburger P."/>
            <person name="Mueller R.-W."/>
            <person name="Bruemmer F."/>
            <person name="Labrenz M."/>
            <person name="Spormann A.M."/>
            <person name="Op Den Camp H."/>
            <person name="Overmann J."/>
            <person name="Amann R."/>
            <person name="Jetten M.S.M."/>
            <person name="Mascher T."/>
            <person name="Medema M.H."/>
            <person name="Devos D.P."/>
            <person name="Kaster A.-K."/>
            <person name="Ovreas L."/>
            <person name="Rohde M."/>
            <person name="Galperin M.Y."/>
            <person name="Jogler C."/>
        </authorList>
    </citation>
    <scope>NUCLEOTIDE SEQUENCE [LARGE SCALE GENOMIC DNA]</scope>
    <source>
        <strain evidence="4 5">Pla52n</strain>
    </source>
</reference>
<dbReference type="PANTHER" id="PTHR34047">
    <property type="entry name" value="NUCLEAR INTRON MATURASE 1, MITOCHONDRIAL-RELATED"/>
    <property type="match status" value="1"/>
</dbReference>